<keyword evidence="1" id="KW-1133">Transmembrane helix</keyword>
<dbReference type="AlphaFoldDB" id="A0AAF0CQ34"/>
<gene>
    <name evidence="2" type="ORF">PXH66_03840</name>
</gene>
<feature type="transmembrane region" description="Helical" evidence="1">
    <location>
        <begin position="72"/>
        <end position="93"/>
    </location>
</feature>
<evidence type="ECO:0000256" key="1">
    <source>
        <dbReference type="SAM" id="Phobius"/>
    </source>
</evidence>
<name>A0AAF0CQ34_9BACT</name>
<sequence length="105" mass="11910">MKIVYAKFVASIAIGHFILLTIWASFRLTDHDYAHMFQGSPFHIAMGYALIWPSRIIYEFAPGFSSSRAMLAIIYFADAITYSILGFLIVSFISPSKKKSYLDET</sequence>
<dbReference type="Proteomes" id="UP001218638">
    <property type="component" value="Chromosome"/>
</dbReference>
<protein>
    <submittedName>
        <fullName evidence="2">Uncharacterized protein</fullName>
    </submittedName>
</protein>
<organism evidence="2 3">
    <name type="scientific">Synoicihabitans lomoniglobus</name>
    <dbReference type="NCBI Taxonomy" id="2909285"/>
    <lineage>
        <taxon>Bacteria</taxon>
        <taxon>Pseudomonadati</taxon>
        <taxon>Verrucomicrobiota</taxon>
        <taxon>Opitutia</taxon>
        <taxon>Opitutales</taxon>
        <taxon>Opitutaceae</taxon>
        <taxon>Synoicihabitans</taxon>
    </lineage>
</organism>
<evidence type="ECO:0000313" key="2">
    <source>
        <dbReference type="EMBL" id="WED65980.1"/>
    </source>
</evidence>
<dbReference type="RefSeq" id="WP_330931169.1">
    <property type="nucleotide sequence ID" value="NZ_CP119075.1"/>
</dbReference>
<keyword evidence="1" id="KW-0812">Transmembrane</keyword>
<accession>A0AAF0CQ34</accession>
<dbReference type="KEGG" id="slom:PXH66_03840"/>
<evidence type="ECO:0000313" key="3">
    <source>
        <dbReference type="Proteomes" id="UP001218638"/>
    </source>
</evidence>
<reference evidence="2" key="1">
    <citation type="submission" date="2023-03" db="EMBL/GenBank/DDBJ databases">
        <title>Lomoglobus Profundus gen. nov., sp. nov., a novel member of the phylum Verrucomicrobia, isolated from deep-marine sediment of South China Sea.</title>
        <authorList>
            <person name="Ahmad T."/>
            <person name="Ishaq S.E."/>
            <person name="Wang F."/>
        </authorList>
    </citation>
    <scope>NUCLEOTIDE SEQUENCE</scope>
    <source>
        <strain evidence="2">LMO-M01</strain>
    </source>
</reference>
<dbReference type="EMBL" id="CP119075">
    <property type="protein sequence ID" value="WED65980.1"/>
    <property type="molecule type" value="Genomic_DNA"/>
</dbReference>
<proteinExistence type="predicted"/>
<keyword evidence="1" id="KW-0472">Membrane</keyword>
<keyword evidence="3" id="KW-1185">Reference proteome</keyword>
<feature type="transmembrane region" description="Helical" evidence="1">
    <location>
        <begin position="6"/>
        <end position="26"/>
    </location>
</feature>